<dbReference type="RefSeq" id="XP_008099757.1">
    <property type="nucleotide sequence ID" value="XM_008101566.1"/>
</dbReference>
<organism evidence="2">
    <name type="scientific">Colletotrichum graminicola (strain M1.001 / M2 / FGSC 10212)</name>
    <name type="common">Maize anthracnose fungus</name>
    <name type="synonym">Glomerella graminicola</name>
    <dbReference type="NCBI Taxonomy" id="645133"/>
    <lineage>
        <taxon>Eukaryota</taxon>
        <taxon>Fungi</taxon>
        <taxon>Dikarya</taxon>
        <taxon>Ascomycota</taxon>
        <taxon>Pezizomycotina</taxon>
        <taxon>Sordariomycetes</taxon>
        <taxon>Hypocreomycetidae</taxon>
        <taxon>Glomerellales</taxon>
        <taxon>Glomerellaceae</taxon>
        <taxon>Colletotrichum</taxon>
        <taxon>Colletotrichum graminicola species complex</taxon>
    </lineage>
</organism>
<dbReference type="AlphaFoldDB" id="E3QXZ9"/>
<protein>
    <recommendedName>
        <fullName evidence="3">F-box domain-containing protein</fullName>
    </recommendedName>
</protein>
<sequence>MPVEILIQIAKWIAQDELTLPETRGTLSDLRYSTNNGELRRYRPWSFFFHDLFNTDLLGSSAQPPKRRNRSILSLSLTCVRICRACVAALYHDVVVHCSNHQKLNIFLDTITKNESAYLQKYVTRLAVTYNWYIRPDTWKFDSTQSIQDTIASGAVRLPVLRSLYITKSDFGHWRKLLPTLPALECLTLKDVELPDRDFPVLPRLKTAHFCHCSVNFTLGEFLIRHPSLRELVNICTFDRTSRNMFEPVRDTLESLVWVASAAHDWNFYDERPDITYLRQLRHLATRTWIFTHNFDWGATLWEEEEDLVCMESLETVEVITSGFHRGLLRESPPLIFRKIVETLKNAKKKRGFKSLRVVDLRSFEKWQFCSLHWKIMKDGFLDAAMREYKQLGIVLLLPEIGRGTYHPQCNSTWL</sequence>
<dbReference type="HOGENOM" id="CLU_662233_0_0_1"/>
<proteinExistence type="predicted"/>
<name>E3QXZ9_COLGM</name>
<dbReference type="eggNOG" id="ENOG502T4V2">
    <property type="taxonomic scope" value="Eukaryota"/>
</dbReference>
<evidence type="ECO:0000313" key="2">
    <source>
        <dbReference type="Proteomes" id="UP000008782"/>
    </source>
</evidence>
<dbReference type="Proteomes" id="UP000008782">
    <property type="component" value="Unassembled WGS sequence"/>
</dbReference>
<gene>
    <name evidence="1" type="ORF">GLRG_10892</name>
</gene>
<reference evidence="2" key="1">
    <citation type="journal article" date="2012" name="Nat. Genet.">
        <title>Lifestyle transitions in plant pathogenic Colletotrichum fungi deciphered by genome and transcriptome analyses.</title>
        <authorList>
            <person name="O'Connell R.J."/>
            <person name="Thon M.R."/>
            <person name="Hacquard S."/>
            <person name="Amyotte S.G."/>
            <person name="Kleemann J."/>
            <person name="Torres M.F."/>
            <person name="Damm U."/>
            <person name="Buiate E.A."/>
            <person name="Epstein L."/>
            <person name="Alkan N."/>
            <person name="Altmueller J."/>
            <person name="Alvarado-Balderrama L."/>
            <person name="Bauser C.A."/>
            <person name="Becker C."/>
            <person name="Birren B.W."/>
            <person name="Chen Z."/>
            <person name="Choi J."/>
            <person name="Crouch J.A."/>
            <person name="Duvick J.P."/>
            <person name="Farman M.A."/>
            <person name="Gan P."/>
            <person name="Heiman D."/>
            <person name="Henrissat B."/>
            <person name="Howard R.J."/>
            <person name="Kabbage M."/>
            <person name="Koch C."/>
            <person name="Kracher B."/>
            <person name="Kubo Y."/>
            <person name="Law A.D."/>
            <person name="Lebrun M.-H."/>
            <person name="Lee Y.-H."/>
            <person name="Miyara I."/>
            <person name="Moore N."/>
            <person name="Neumann U."/>
            <person name="Nordstroem K."/>
            <person name="Panaccione D.G."/>
            <person name="Panstruga R."/>
            <person name="Place M."/>
            <person name="Proctor R.H."/>
            <person name="Prusky D."/>
            <person name="Rech G."/>
            <person name="Reinhardt R."/>
            <person name="Rollins J.A."/>
            <person name="Rounsley S."/>
            <person name="Schardl C.L."/>
            <person name="Schwartz D.C."/>
            <person name="Shenoy N."/>
            <person name="Shirasu K."/>
            <person name="Sikhakolli U.R."/>
            <person name="Stueber K."/>
            <person name="Sukno S.A."/>
            <person name="Sweigard J.A."/>
            <person name="Takano Y."/>
            <person name="Takahara H."/>
            <person name="Trail F."/>
            <person name="van der Does H.C."/>
            <person name="Voll L.M."/>
            <person name="Will I."/>
            <person name="Young S."/>
            <person name="Zeng Q."/>
            <person name="Zhang J."/>
            <person name="Zhou S."/>
            <person name="Dickman M.B."/>
            <person name="Schulze-Lefert P."/>
            <person name="Ver Loren van Themaat E."/>
            <person name="Ma L.-J."/>
            <person name="Vaillancourt L.J."/>
        </authorList>
    </citation>
    <scope>NUCLEOTIDE SEQUENCE [LARGE SCALE GENOMIC DNA]</scope>
    <source>
        <strain evidence="2">M1.001 / M2 / FGSC 10212</strain>
    </source>
</reference>
<keyword evidence="2" id="KW-1185">Reference proteome</keyword>
<dbReference type="SUPFAM" id="SSF52047">
    <property type="entry name" value="RNI-like"/>
    <property type="match status" value="1"/>
</dbReference>
<evidence type="ECO:0008006" key="3">
    <source>
        <dbReference type="Google" id="ProtNLM"/>
    </source>
</evidence>
<evidence type="ECO:0000313" key="1">
    <source>
        <dbReference type="EMBL" id="EFQ35737.1"/>
    </source>
</evidence>
<dbReference type="GeneID" id="24416257"/>
<dbReference type="VEuPathDB" id="FungiDB:GLRG_10892"/>
<accession>E3QXZ9</accession>
<dbReference type="OrthoDB" id="4851355at2759"/>
<dbReference type="EMBL" id="GG697399">
    <property type="protein sequence ID" value="EFQ35737.1"/>
    <property type="molecule type" value="Genomic_DNA"/>
</dbReference>